<dbReference type="InterPro" id="IPR009003">
    <property type="entry name" value="Peptidase_S1_PA"/>
</dbReference>
<evidence type="ECO:0000256" key="2">
    <source>
        <dbReference type="ARBA" id="ARBA00023157"/>
    </source>
</evidence>
<feature type="domain" description="Clip" evidence="6">
    <location>
        <begin position="28"/>
        <end position="73"/>
    </location>
</feature>
<organism evidence="7 8">
    <name type="scientific">Diabrotica balteata</name>
    <name type="common">Banded cucumber beetle</name>
    <dbReference type="NCBI Taxonomy" id="107213"/>
    <lineage>
        <taxon>Eukaryota</taxon>
        <taxon>Metazoa</taxon>
        <taxon>Ecdysozoa</taxon>
        <taxon>Arthropoda</taxon>
        <taxon>Hexapoda</taxon>
        <taxon>Insecta</taxon>
        <taxon>Pterygota</taxon>
        <taxon>Neoptera</taxon>
        <taxon>Endopterygota</taxon>
        <taxon>Coleoptera</taxon>
        <taxon>Polyphaga</taxon>
        <taxon>Cucujiformia</taxon>
        <taxon>Chrysomeloidea</taxon>
        <taxon>Chrysomelidae</taxon>
        <taxon>Galerucinae</taxon>
        <taxon>Diabroticina</taxon>
        <taxon>Diabroticites</taxon>
        <taxon>Diabrotica</taxon>
    </lineage>
</organism>
<name>A0A9N9T2Y4_DIABA</name>
<evidence type="ECO:0000259" key="6">
    <source>
        <dbReference type="PROSITE" id="PS51888"/>
    </source>
</evidence>
<dbReference type="InterPro" id="IPR001254">
    <property type="entry name" value="Trypsin_dom"/>
</dbReference>
<dbReference type="PANTHER" id="PTHR24260">
    <property type="match status" value="1"/>
</dbReference>
<proteinExistence type="predicted"/>
<dbReference type="OrthoDB" id="6339452at2759"/>
<dbReference type="PANTHER" id="PTHR24260:SF147">
    <property type="entry name" value="EG:BACR7A4.3 PROTEIN-RELATED"/>
    <property type="match status" value="1"/>
</dbReference>
<accession>A0A9N9T2Y4</accession>
<evidence type="ECO:0000313" key="8">
    <source>
        <dbReference type="Proteomes" id="UP001153709"/>
    </source>
</evidence>
<dbReference type="PROSITE" id="PS50240">
    <property type="entry name" value="TRYPSIN_DOM"/>
    <property type="match status" value="1"/>
</dbReference>
<evidence type="ECO:0000259" key="5">
    <source>
        <dbReference type="PROSITE" id="PS50240"/>
    </source>
</evidence>
<feature type="compositionally biased region" description="Polar residues" evidence="3">
    <location>
        <begin position="82"/>
        <end position="96"/>
    </location>
</feature>
<keyword evidence="8" id="KW-1185">Reference proteome</keyword>
<dbReference type="GO" id="GO:0004252">
    <property type="term" value="F:serine-type endopeptidase activity"/>
    <property type="evidence" value="ECO:0007669"/>
    <property type="project" value="InterPro"/>
</dbReference>
<feature type="domain" description="Peptidase S1" evidence="5">
    <location>
        <begin position="144"/>
        <end position="359"/>
    </location>
</feature>
<keyword evidence="2" id="KW-1015">Disulfide bond</keyword>
<reference evidence="7" key="1">
    <citation type="submission" date="2022-01" db="EMBL/GenBank/DDBJ databases">
        <authorList>
            <person name="King R."/>
        </authorList>
    </citation>
    <scope>NUCLEOTIDE SEQUENCE</scope>
</reference>
<dbReference type="GO" id="GO:0006508">
    <property type="term" value="P:proteolysis"/>
    <property type="evidence" value="ECO:0007669"/>
    <property type="project" value="InterPro"/>
</dbReference>
<gene>
    <name evidence="7" type="ORF">DIABBA_LOCUS7995</name>
</gene>
<evidence type="ECO:0000256" key="3">
    <source>
        <dbReference type="SAM" id="MobiDB-lite"/>
    </source>
</evidence>
<dbReference type="InterPro" id="IPR043504">
    <property type="entry name" value="Peptidase_S1_PA_chymotrypsin"/>
</dbReference>
<dbReference type="InterPro" id="IPR051333">
    <property type="entry name" value="CLIP_Serine_Protease"/>
</dbReference>
<dbReference type="Proteomes" id="UP001153709">
    <property type="component" value="Chromosome 5"/>
</dbReference>
<feature type="chain" id="PRO_5040448531" evidence="4">
    <location>
        <begin position="22"/>
        <end position="359"/>
    </location>
</feature>
<feature type="region of interest" description="Disordered" evidence="3">
    <location>
        <begin position="82"/>
        <end position="104"/>
    </location>
</feature>
<dbReference type="AlphaFoldDB" id="A0A9N9T2Y4"/>
<dbReference type="SMART" id="SM00020">
    <property type="entry name" value="Tryp_SPc"/>
    <property type="match status" value="1"/>
</dbReference>
<dbReference type="Pfam" id="PF00089">
    <property type="entry name" value="Trypsin"/>
    <property type="match status" value="1"/>
</dbReference>
<dbReference type="InterPro" id="IPR022700">
    <property type="entry name" value="CLIP"/>
</dbReference>
<dbReference type="SUPFAM" id="SSF50494">
    <property type="entry name" value="Trypsin-like serine proteases"/>
    <property type="match status" value="1"/>
</dbReference>
<evidence type="ECO:0000313" key="7">
    <source>
        <dbReference type="EMBL" id="CAG9834713.1"/>
    </source>
</evidence>
<dbReference type="PROSITE" id="PS51888">
    <property type="entry name" value="CLIP"/>
    <property type="match status" value="1"/>
</dbReference>
<protein>
    <submittedName>
        <fullName evidence="7">Uncharacterized protein</fullName>
    </submittedName>
</protein>
<dbReference type="EMBL" id="OU898280">
    <property type="protein sequence ID" value="CAG9834713.1"/>
    <property type="molecule type" value="Genomic_DNA"/>
</dbReference>
<dbReference type="Gene3D" id="2.40.10.10">
    <property type="entry name" value="Trypsin-like serine proteases"/>
    <property type="match status" value="1"/>
</dbReference>
<evidence type="ECO:0000256" key="4">
    <source>
        <dbReference type="SAM" id="SignalP"/>
    </source>
</evidence>
<feature type="signal peptide" evidence="4">
    <location>
        <begin position="1"/>
        <end position="21"/>
    </location>
</feature>
<evidence type="ECO:0000256" key="1">
    <source>
        <dbReference type="ARBA" id="ARBA00022729"/>
    </source>
</evidence>
<sequence length="359" mass="39802">MFQPRIVTFVAILICCFGVMCQQEEHDKCTTKSGIAGVCLKVSECKSAITSIRNGIVPTDICGFTSTTPVVCCLDTPTDIPISTSSPVQNENNSGRTGPDPGDKANKMCQAYSAYAYVNETLLLPLLGEAHQYLDCQIYNNELIVGPTLPKRKEFPHMVQIGYGLDSDVKWGCAGTLISENYILTAARCIKDTTKGAAKLVRSGVSRKDIDSFTSQIREIGEMILPPNYSTNKNESLLLVKVKTNFKLNDFIRPACLYTKNSSPQHRFVTAGWRLAEFGDKDGQDLNRVYVQPLPEDKCNDKYIANHNFNGVNKINSICTKAATKGYYGDICSVSSSTCISHNSYVSYYLSHHHYHWLL</sequence>
<keyword evidence="1 4" id="KW-0732">Signal</keyword>